<proteinExistence type="predicted"/>
<comment type="caution">
    <text evidence="3">The sequence shown here is derived from an EMBL/GenBank/DDBJ whole genome shotgun (WGS) entry which is preliminary data.</text>
</comment>
<reference evidence="3" key="2">
    <citation type="submission" date="2023-01" db="EMBL/GenBank/DDBJ databases">
        <title>Draft genome sequence of Portibacter lacus strain NBRC 108769.</title>
        <authorList>
            <person name="Sun Q."/>
            <person name="Mori K."/>
        </authorList>
    </citation>
    <scope>NUCLEOTIDE SEQUENCE</scope>
    <source>
        <strain evidence="3">NBRC 108769</strain>
    </source>
</reference>
<evidence type="ECO:0008006" key="5">
    <source>
        <dbReference type="Google" id="ProtNLM"/>
    </source>
</evidence>
<keyword evidence="2" id="KW-0472">Membrane</keyword>
<dbReference type="RefSeq" id="WP_235294932.1">
    <property type="nucleotide sequence ID" value="NZ_BSOH01000037.1"/>
</dbReference>
<evidence type="ECO:0000256" key="1">
    <source>
        <dbReference type="SAM" id="MobiDB-lite"/>
    </source>
</evidence>
<feature type="transmembrane region" description="Helical" evidence="2">
    <location>
        <begin position="34"/>
        <end position="53"/>
    </location>
</feature>
<organism evidence="3 4">
    <name type="scientific">Portibacter lacus</name>
    <dbReference type="NCBI Taxonomy" id="1099794"/>
    <lineage>
        <taxon>Bacteria</taxon>
        <taxon>Pseudomonadati</taxon>
        <taxon>Bacteroidota</taxon>
        <taxon>Saprospiria</taxon>
        <taxon>Saprospirales</taxon>
        <taxon>Haliscomenobacteraceae</taxon>
        <taxon>Portibacter</taxon>
    </lineage>
</organism>
<dbReference type="AlphaFoldDB" id="A0AA37ST78"/>
<keyword evidence="2" id="KW-0812">Transmembrane</keyword>
<sequence length="446" mass="50545">MQDNKHKDLSEIGWKSMEALLDKEMPVRDNRRRALIFFLLFGMVASTLGYFTLNNLILENDVKTKIEDVALDENLESKVNKEKITTELLVNNTIQETSVLPKTARSESEAVNITPVKNLSGDHSLPSLLQKGDGQNSHESTNFSDDDINKATSIEEIKLKSYSNLEHDTSIKDSGNQTEKVEAIIKKPSINLLDGLSSQDLKMFLIEDRISESPEIVEIMNPNPIFFRFYAGYAFPLASDVKGPEFGFNAGKVLGRRWELQTGIHFLLSNKNYSFLSNYRTEEFDVSFGAPTEVTDEFVGYNTVEELGKNKISEKYYSLVSQKLTKLYFLNIPLQINYKITQKHHVGLGVQYSYLIKGYNDEINLAEIVTSLSNSNSFLGVSTLNDNNLLTKHNFAFRGQYRYEITNKLGVNLTTNYGLNKILKTEAKLDSKNRLSYINVGVAYKL</sequence>
<dbReference type="EMBL" id="BSOH01000037">
    <property type="protein sequence ID" value="GLR20093.1"/>
    <property type="molecule type" value="Genomic_DNA"/>
</dbReference>
<feature type="compositionally biased region" description="Polar residues" evidence="1">
    <location>
        <begin position="133"/>
        <end position="143"/>
    </location>
</feature>
<name>A0AA37ST78_9BACT</name>
<protein>
    <recommendedName>
        <fullName evidence="5">Outer membrane protein beta-barrel domain-containing protein</fullName>
    </recommendedName>
</protein>
<gene>
    <name evidence="3" type="ORF">GCM10007940_47090</name>
</gene>
<reference evidence="3" key="1">
    <citation type="journal article" date="2014" name="Int. J. Syst. Evol. Microbiol.">
        <title>Complete genome sequence of Corynebacterium casei LMG S-19264T (=DSM 44701T), isolated from a smear-ripened cheese.</title>
        <authorList>
            <consortium name="US DOE Joint Genome Institute (JGI-PGF)"/>
            <person name="Walter F."/>
            <person name="Albersmeier A."/>
            <person name="Kalinowski J."/>
            <person name="Ruckert C."/>
        </authorList>
    </citation>
    <scope>NUCLEOTIDE SEQUENCE</scope>
    <source>
        <strain evidence="3">NBRC 108769</strain>
    </source>
</reference>
<feature type="region of interest" description="Disordered" evidence="1">
    <location>
        <begin position="122"/>
        <end position="146"/>
    </location>
</feature>
<keyword evidence="4" id="KW-1185">Reference proteome</keyword>
<evidence type="ECO:0000256" key="2">
    <source>
        <dbReference type="SAM" id="Phobius"/>
    </source>
</evidence>
<accession>A0AA37ST78</accession>
<evidence type="ECO:0000313" key="3">
    <source>
        <dbReference type="EMBL" id="GLR20093.1"/>
    </source>
</evidence>
<keyword evidence="2" id="KW-1133">Transmembrane helix</keyword>
<dbReference type="Proteomes" id="UP001156666">
    <property type="component" value="Unassembled WGS sequence"/>
</dbReference>
<evidence type="ECO:0000313" key="4">
    <source>
        <dbReference type="Proteomes" id="UP001156666"/>
    </source>
</evidence>